<dbReference type="Pfam" id="PF08327">
    <property type="entry name" value="AHSA1"/>
    <property type="match status" value="1"/>
</dbReference>
<dbReference type="InterPro" id="IPR013538">
    <property type="entry name" value="ASHA1/2-like_C"/>
</dbReference>
<dbReference type="OrthoDB" id="9805228at2"/>
<gene>
    <name evidence="4" type="ORF">E8M01_26255</name>
</gene>
<dbReference type="RefSeq" id="WP_136962851.1">
    <property type="nucleotide sequence ID" value="NZ_CP039690.1"/>
</dbReference>
<evidence type="ECO:0000256" key="2">
    <source>
        <dbReference type="SAM" id="MobiDB-lite"/>
    </source>
</evidence>
<evidence type="ECO:0000256" key="1">
    <source>
        <dbReference type="ARBA" id="ARBA00006817"/>
    </source>
</evidence>
<feature type="region of interest" description="Disordered" evidence="2">
    <location>
        <begin position="130"/>
        <end position="157"/>
    </location>
</feature>
<dbReference type="EMBL" id="CP039690">
    <property type="protein sequence ID" value="QCI67420.1"/>
    <property type="molecule type" value="Genomic_DNA"/>
</dbReference>
<feature type="domain" description="Activator of Hsp90 ATPase homologue 1/2-like C-terminal" evidence="3">
    <location>
        <begin position="22"/>
        <end position="132"/>
    </location>
</feature>
<organism evidence="4 5">
    <name type="scientific">Phreatobacter stygius</name>
    <dbReference type="NCBI Taxonomy" id="1940610"/>
    <lineage>
        <taxon>Bacteria</taxon>
        <taxon>Pseudomonadati</taxon>
        <taxon>Pseudomonadota</taxon>
        <taxon>Alphaproteobacteria</taxon>
        <taxon>Hyphomicrobiales</taxon>
        <taxon>Phreatobacteraceae</taxon>
        <taxon>Phreatobacter</taxon>
    </lineage>
</organism>
<protein>
    <recommendedName>
        <fullName evidence="3">Activator of Hsp90 ATPase homologue 1/2-like C-terminal domain-containing protein</fullName>
    </recommendedName>
</protein>
<dbReference type="KEGG" id="pstg:E8M01_26255"/>
<reference evidence="4 5" key="1">
    <citation type="submission" date="2019-04" db="EMBL/GenBank/DDBJ databases">
        <title>Phreatobacter aquaticus sp. nov.</title>
        <authorList>
            <person name="Choi A."/>
        </authorList>
    </citation>
    <scope>NUCLEOTIDE SEQUENCE [LARGE SCALE GENOMIC DNA]</scope>
    <source>
        <strain evidence="4 5">KCTC 52518</strain>
    </source>
</reference>
<comment type="similarity">
    <text evidence="1">Belongs to the AHA1 family.</text>
</comment>
<accession>A0A4D7B9Z7</accession>
<dbReference type="SUPFAM" id="SSF55961">
    <property type="entry name" value="Bet v1-like"/>
    <property type="match status" value="1"/>
</dbReference>
<dbReference type="AlphaFoldDB" id="A0A4D7B9Z7"/>
<evidence type="ECO:0000313" key="5">
    <source>
        <dbReference type="Proteomes" id="UP000298781"/>
    </source>
</evidence>
<dbReference type="Gene3D" id="3.30.530.20">
    <property type="match status" value="1"/>
</dbReference>
<dbReference type="InterPro" id="IPR023393">
    <property type="entry name" value="START-like_dom_sf"/>
</dbReference>
<evidence type="ECO:0000259" key="3">
    <source>
        <dbReference type="Pfam" id="PF08327"/>
    </source>
</evidence>
<sequence length="157" mass="17388">MAAAAHAGTFDGSVVTFTRTFNAPRDRVFEAWTDPRHVARWWGPHGSINHVRALDVRPGGAWRIEQHAPDGAVHHFKGIYLEVVAPERIVNTFHMEGVHQNKLMIETHCFEALDGRTRLTTVSRLEVIPAGEAGPMTGPSRTATRGHDRPMAPVMTP</sequence>
<name>A0A4D7B9Z7_9HYPH</name>
<dbReference type="Proteomes" id="UP000298781">
    <property type="component" value="Chromosome"/>
</dbReference>
<evidence type="ECO:0000313" key="4">
    <source>
        <dbReference type="EMBL" id="QCI67420.1"/>
    </source>
</evidence>
<proteinExistence type="inferred from homology"/>
<keyword evidence="5" id="KW-1185">Reference proteome</keyword>